<feature type="chain" id="PRO_5003383355" evidence="2">
    <location>
        <begin position="19"/>
        <end position="269"/>
    </location>
</feature>
<evidence type="ECO:0000313" key="3">
    <source>
        <dbReference type="EMBL" id="EGU83155.1"/>
    </source>
</evidence>
<dbReference type="PANTHER" id="PTHR35605:SF1">
    <property type="entry name" value="ECP2 EFFECTOR PROTEIN DOMAIN-CONTAINING PROTEIN-RELATED"/>
    <property type="match status" value="1"/>
</dbReference>
<reference evidence="3" key="1">
    <citation type="journal article" date="2012" name="Mol. Plant Microbe Interact.">
        <title>A highly conserved effector in Fusarium oxysporum is required for full virulence on Arabidopsis.</title>
        <authorList>
            <person name="Thatcher L.F."/>
            <person name="Gardiner D.M."/>
            <person name="Kazan K."/>
            <person name="Manners J."/>
        </authorList>
    </citation>
    <scope>NUCLEOTIDE SEQUENCE [LARGE SCALE GENOMIC DNA]</scope>
    <source>
        <strain evidence="3">Fo5176</strain>
    </source>
</reference>
<comment type="caution">
    <text evidence="3">The sequence shown here is derived from an EMBL/GenBank/DDBJ whole genome shotgun (WGS) entry which is preliminary data.</text>
</comment>
<dbReference type="EMBL" id="AFQF01001925">
    <property type="protein sequence ID" value="EGU83155.1"/>
    <property type="molecule type" value="Genomic_DNA"/>
</dbReference>
<protein>
    <submittedName>
        <fullName evidence="3">Uncharacterized protein</fullName>
    </submittedName>
</protein>
<dbReference type="STRING" id="660025.F9FIV3"/>
<feature type="signal peptide" evidence="2">
    <location>
        <begin position="1"/>
        <end position="18"/>
    </location>
</feature>
<keyword evidence="2" id="KW-0732">Signal</keyword>
<accession>F9FIV3</accession>
<gene>
    <name evidence="3" type="ORF">FOXB_06332</name>
</gene>
<sequence length="269" mass="29854">MLSQAVLSLVVMVNLALAANSSLVASIEPPIEGFEVQEASWEFDIIEGQQPIVFNGTVEEVWTQLNEEYPEYAAEALDRINNYIDGYNTRSDSDTDVLDKRDHNVCRTFTWAKQDHIYSGISYLRGVGGRPRIRAGPQVCDRVSCSYDSAIWWCNDNSHVVELGSFSNIADAAQLIVDSCRQWFFDGSLDSGCRSGYQVAGKATGGAHAGRHEQGPTPTEEESRDVLTMISGLSAITAEQGEQTEPTEQQGVVRRNSKYKKDSYFYSKN</sequence>
<feature type="region of interest" description="Disordered" evidence="1">
    <location>
        <begin position="204"/>
        <end position="256"/>
    </location>
</feature>
<evidence type="ECO:0000256" key="1">
    <source>
        <dbReference type="SAM" id="MobiDB-lite"/>
    </source>
</evidence>
<organism evidence="3">
    <name type="scientific">Fusarium oxysporum (strain Fo5176)</name>
    <name type="common">Fusarium vascular wilt</name>
    <dbReference type="NCBI Taxonomy" id="660025"/>
    <lineage>
        <taxon>Eukaryota</taxon>
        <taxon>Fungi</taxon>
        <taxon>Dikarya</taxon>
        <taxon>Ascomycota</taxon>
        <taxon>Pezizomycotina</taxon>
        <taxon>Sordariomycetes</taxon>
        <taxon>Hypocreomycetidae</taxon>
        <taxon>Hypocreales</taxon>
        <taxon>Nectriaceae</taxon>
        <taxon>Fusarium</taxon>
        <taxon>Fusarium oxysporum species complex</taxon>
    </lineage>
</organism>
<dbReference type="PANTHER" id="PTHR35605">
    <property type="entry name" value="ECP2 EFFECTOR PROTEIN DOMAIN-CONTAINING PROTEIN-RELATED"/>
    <property type="match status" value="1"/>
</dbReference>
<feature type="compositionally biased region" description="Low complexity" evidence="1">
    <location>
        <begin position="239"/>
        <end position="251"/>
    </location>
</feature>
<evidence type="ECO:0000256" key="2">
    <source>
        <dbReference type="SAM" id="SignalP"/>
    </source>
</evidence>
<name>F9FIV3_FUSOF</name>
<dbReference type="OrthoDB" id="3552888at2759"/>
<dbReference type="AlphaFoldDB" id="F9FIV3"/>
<proteinExistence type="predicted"/>